<name>A0AA39MRH3_ARMTA</name>
<dbReference type="GeneID" id="85351604"/>
<gene>
    <name evidence="1" type="ORF">EV420DRAFT_1278006</name>
</gene>
<keyword evidence="2" id="KW-1185">Reference proteome</keyword>
<dbReference type="RefSeq" id="XP_060324648.1">
    <property type="nucleotide sequence ID" value="XM_060468056.1"/>
</dbReference>
<protein>
    <recommendedName>
        <fullName evidence="3">FAD dependent oxidoreductase domain-containing protein</fullName>
    </recommendedName>
</protein>
<dbReference type="AlphaFoldDB" id="A0AA39MRH3"/>
<comment type="caution">
    <text evidence="1">The sequence shown here is derived from an EMBL/GenBank/DDBJ whole genome shotgun (WGS) entry which is preliminary data.</text>
</comment>
<sequence>SKVLDRPGGSEWIAAAYSGEGMMHACMSGKALAYMVLGKDVDWLPAPFRMTEKRWKKANIVSWLQ</sequence>
<proteinExistence type="predicted"/>
<dbReference type="Proteomes" id="UP001175211">
    <property type="component" value="Unassembled WGS sequence"/>
</dbReference>
<evidence type="ECO:0008006" key="3">
    <source>
        <dbReference type="Google" id="ProtNLM"/>
    </source>
</evidence>
<dbReference type="EMBL" id="JAUEPS010000059">
    <property type="protein sequence ID" value="KAK0443329.1"/>
    <property type="molecule type" value="Genomic_DNA"/>
</dbReference>
<evidence type="ECO:0000313" key="1">
    <source>
        <dbReference type="EMBL" id="KAK0443329.1"/>
    </source>
</evidence>
<feature type="non-terminal residue" evidence="1">
    <location>
        <position position="1"/>
    </location>
</feature>
<accession>A0AA39MRH3</accession>
<reference evidence="1" key="1">
    <citation type="submission" date="2023-06" db="EMBL/GenBank/DDBJ databases">
        <authorList>
            <consortium name="Lawrence Berkeley National Laboratory"/>
            <person name="Ahrendt S."/>
            <person name="Sahu N."/>
            <person name="Indic B."/>
            <person name="Wong-Bajracharya J."/>
            <person name="Merenyi Z."/>
            <person name="Ke H.-M."/>
            <person name="Monk M."/>
            <person name="Kocsube S."/>
            <person name="Drula E."/>
            <person name="Lipzen A."/>
            <person name="Balint B."/>
            <person name="Henrissat B."/>
            <person name="Andreopoulos B."/>
            <person name="Martin F.M."/>
            <person name="Harder C.B."/>
            <person name="Rigling D."/>
            <person name="Ford K.L."/>
            <person name="Foster G.D."/>
            <person name="Pangilinan J."/>
            <person name="Papanicolaou A."/>
            <person name="Barry K."/>
            <person name="LaButti K."/>
            <person name="Viragh M."/>
            <person name="Koriabine M."/>
            <person name="Yan M."/>
            <person name="Riley R."/>
            <person name="Champramary S."/>
            <person name="Plett K.L."/>
            <person name="Tsai I.J."/>
            <person name="Slot J."/>
            <person name="Sipos G."/>
            <person name="Plett J."/>
            <person name="Nagy L.G."/>
            <person name="Grigoriev I.V."/>
        </authorList>
    </citation>
    <scope>NUCLEOTIDE SEQUENCE</scope>
    <source>
        <strain evidence="1">CCBAS 213</strain>
    </source>
</reference>
<evidence type="ECO:0000313" key="2">
    <source>
        <dbReference type="Proteomes" id="UP001175211"/>
    </source>
</evidence>
<organism evidence="1 2">
    <name type="scientific">Armillaria tabescens</name>
    <name type="common">Ringless honey mushroom</name>
    <name type="synonym">Agaricus tabescens</name>
    <dbReference type="NCBI Taxonomy" id="1929756"/>
    <lineage>
        <taxon>Eukaryota</taxon>
        <taxon>Fungi</taxon>
        <taxon>Dikarya</taxon>
        <taxon>Basidiomycota</taxon>
        <taxon>Agaricomycotina</taxon>
        <taxon>Agaricomycetes</taxon>
        <taxon>Agaricomycetidae</taxon>
        <taxon>Agaricales</taxon>
        <taxon>Marasmiineae</taxon>
        <taxon>Physalacriaceae</taxon>
        <taxon>Desarmillaria</taxon>
    </lineage>
</organism>